<evidence type="ECO:0000313" key="3">
    <source>
        <dbReference type="WBParaSite" id="jg23277"/>
    </source>
</evidence>
<dbReference type="PANTHER" id="PTHR12372">
    <property type="entry name" value="PECANEX"/>
    <property type="match status" value="1"/>
</dbReference>
<accession>A0A915DST2</accession>
<dbReference type="GO" id="GO:0007029">
    <property type="term" value="P:endoplasmic reticulum organization"/>
    <property type="evidence" value="ECO:0007669"/>
    <property type="project" value="TreeGrafter"/>
</dbReference>
<dbReference type="GO" id="GO:0016020">
    <property type="term" value="C:membrane"/>
    <property type="evidence" value="ECO:0007669"/>
    <property type="project" value="UniProtKB-SubCell"/>
</dbReference>
<dbReference type="PANTHER" id="PTHR12372:SF7">
    <property type="entry name" value="PROTEIN PECANEX"/>
    <property type="match status" value="1"/>
</dbReference>
<reference evidence="3" key="1">
    <citation type="submission" date="2022-11" db="UniProtKB">
        <authorList>
            <consortium name="WormBaseParasite"/>
        </authorList>
    </citation>
    <scope>IDENTIFICATION</scope>
</reference>
<dbReference type="InterPro" id="IPR039797">
    <property type="entry name" value="Pecanex"/>
</dbReference>
<sequence length="174" mass="19126">MIILEKNILFPLLVANLMTTQAWTMPFWPIPLMALCSFRIARTGYAQPQMLCVPLSFTFLLSSVGLVTPAGPPPASTSEQSAMVPPALFTLFLLTMIWPKVQEFILKIHFIAVYVAPWQISWGSAFHAFAQPFSVPHSGFICAQAAISSILSSPLNPLLGPVSKILFYNQSSIN</sequence>
<proteinExistence type="inferred from homology"/>
<organism evidence="2 3">
    <name type="scientific">Ditylenchus dipsaci</name>
    <dbReference type="NCBI Taxonomy" id="166011"/>
    <lineage>
        <taxon>Eukaryota</taxon>
        <taxon>Metazoa</taxon>
        <taxon>Ecdysozoa</taxon>
        <taxon>Nematoda</taxon>
        <taxon>Chromadorea</taxon>
        <taxon>Rhabditida</taxon>
        <taxon>Tylenchina</taxon>
        <taxon>Tylenchomorpha</taxon>
        <taxon>Sphaerularioidea</taxon>
        <taxon>Anguinidae</taxon>
        <taxon>Anguininae</taxon>
        <taxon>Ditylenchus</taxon>
    </lineage>
</organism>
<dbReference type="WBParaSite" id="jg23277">
    <property type="protein sequence ID" value="jg23277"/>
    <property type="gene ID" value="jg23277"/>
</dbReference>
<dbReference type="Proteomes" id="UP000887574">
    <property type="component" value="Unplaced"/>
</dbReference>
<keyword evidence="2" id="KW-1185">Reference proteome</keyword>
<evidence type="ECO:0000256" key="1">
    <source>
        <dbReference type="RuleBase" id="RU367089"/>
    </source>
</evidence>
<dbReference type="GO" id="GO:0005783">
    <property type="term" value="C:endoplasmic reticulum"/>
    <property type="evidence" value="ECO:0007669"/>
    <property type="project" value="TreeGrafter"/>
</dbReference>
<protein>
    <recommendedName>
        <fullName evidence="1">Pecanex-like protein</fullName>
    </recommendedName>
</protein>
<evidence type="ECO:0000313" key="2">
    <source>
        <dbReference type="Proteomes" id="UP000887574"/>
    </source>
</evidence>
<dbReference type="AlphaFoldDB" id="A0A915DST2"/>
<comment type="subcellular location">
    <subcellularLocation>
        <location evidence="1">Membrane</location>
        <topology evidence="1">Multi-pass membrane protein</topology>
    </subcellularLocation>
</comment>
<name>A0A915DST2_9BILA</name>
<comment type="similarity">
    <text evidence="1">Belongs to the pecanex family.</text>
</comment>